<dbReference type="InterPro" id="IPR045736">
    <property type="entry name" value="START_2"/>
</dbReference>
<dbReference type="EMBL" id="JQJD01000050">
    <property type="protein sequence ID" value="KGN79402.1"/>
    <property type="molecule type" value="Genomic_DNA"/>
</dbReference>
<dbReference type="AlphaFoldDB" id="A0A099WYQ0"/>
<dbReference type="Proteomes" id="UP000189956">
    <property type="component" value="Unassembled WGS sequence"/>
</dbReference>
<evidence type="ECO:0000313" key="2">
    <source>
        <dbReference type="EMBL" id="KGN79402.1"/>
    </source>
</evidence>
<evidence type="ECO:0000313" key="3">
    <source>
        <dbReference type="EMBL" id="SJZ34748.1"/>
    </source>
</evidence>
<evidence type="ECO:0000259" key="1">
    <source>
        <dbReference type="Pfam" id="PF19569"/>
    </source>
</evidence>
<dbReference type="InterPro" id="IPR023393">
    <property type="entry name" value="START-like_dom_sf"/>
</dbReference>
<dbReference type="RefSeq" id="WP_025838593.1">
    <property type="nucleotide sequence ID" value="NZ_FUWL01000004.1"/>
</dbReference>
<accession>A0A099WYQ0</accession>
<reference evidence="2 4" key="1">
    <citation type="submission" date="2014-08" db="EMBL/GenBank/DDBJ databases">
        <title>Porphyromonas cangingivalis strain:COT-109_OH1386 Genome sequencing.</title>
        <authorList>
            <person name="Wallis C."/>
            <person name="Deusch O."/>
            <person name="O'Flynn C."/>
            <person name="Davis I."/>
            <person name="Jospin G."/>
            <person name="Darling A.E."/>
            <person name="Coil D.A."/>
            <person name="Alexiev A."/>
            <person name="Horsfall A."/>
            <person name="Kirkwood N."/>
            <person name="Harris S."/>
            <person name="Eisen J.A."/>
        </authorList>
    </citation>
    <scope>NUCLEOTIDE SEQUENCE [LARGE SCALE GENOMIC DNA]</scope>
    <source>
        <strain evidence="4">COT-109 OH1386</strain>
        <strain evidence="2">COT-109_OH1386</strain>
    </source>
</reference>
<sequence>MNAKGNGVGYQNEYVLNRASVRSIWNQLTTSKGLSEWFAPNVLIDSKSIRVEWDELGDHREGTITDIENEKLIKWIWNDDKKSYLSMEIVKTELTSTVSLLVDDHDIEMDAVTLEQLWERHIEELRHSLGIE</sequence>
<dbReference type="OrthoDB" id="667567at2"/>
<proteinExistence type="predicted"/>
<dbReference type="Pfam" id="PF19569">
    <property type="entry name" value="START_2"/>
    <property type="match status" value="1"/>
</dbReference>
<gene>
    <name evidence="2" type="ORF">HQ35_07485</name>
    <name evidence="3" type="ORF">SAMN02745205_00411</name>
</gene>
<feature type="domain" description="START-like" evidence="1">
    <location>
        <begin position="10"/>
        <end position="130"/>
    </location>
</feature>
<evidence type="ECO:0000313" key="5">
    <source>
        <dbReference type="Proteomes" id="UP000189956"/>
    </source>
</evidence>
<dbReference type="Proteomes" id="UP000030125">
    <property type="component" value="Unassembled WGS sequence"/>
</dbReference>
<organism evidence="2 4">
    <name type="scientific">Porphyromonas cangingivalis</name>
    <dbReference type="NCBI Taxonomy" id="36874"/>
    <lineage>
        <taxon>Bacteria</taxon>
        <taxon>Pseudomonadati</taxon>
        <taxon>Bacteroidota</taxon>
        <taxon>Bacteroidia</taxon>
        <taxon>Bacteroidales</taxon>
        <taxon>Porphyromonadaceae</taxon>
        <taxon>Porphyromonas</taxon>
    </lineage>
</organism>
<protein>
    <recommendedName>
        <fullName evidence="1">START-like domain-containing protein</fullName>
    </recommendedName>
</protein>
<dbReference type="EMBL" id="FUWL01000004">
    <property type="protein sequence ID" value="SJZ34748.1"/>
    <property type="molecule type" value="Genomic_DNA"/>
</dbReference>
<evidence type="ECO:0000313" key="4">
    <source>
        <dbReference type="Proteomes" id="UP000030125"/>
    </source>
</evidence>
<dbReference type="Gene3D" id="3.30.530.20">
    <property type="match status" value="1"/>
</dbReference>
<dbReference type="eggNOG" id="COG3832">
    <property type="taxonomic scope" value="Bacteria"/>
</dbReference>
<dbReference type="SUPFAM" id="SSF55961">
    <property type="entry name" value="Bet v1-like"/>
    <property type="match status" value="1"/>
</dbReference>
<name>A0A099WYQ0_PORCN</name>
<reference evidence="3 5" key="2">
    <citation type="submission" date="2017-02" db="EMBL/GenBank/DDBJ databases">
        <authorList>
            <person name="Peterson S.W."/>
        </authorList>
    </citation>
    <scope>NUCLEOTIDE SEQUENCE [LARGE SCALE GENOMIC DNA]</scope>
    <source>
        <strain evidence="3 5">ATCC 700135</strain>
    </source>
</reference>
<dbReference type="STRING" id="36874.HQ34_02195"/>
<keyword evidence="4" id="KW-1185">Reference proteome</keyword>